<evidence type="ECO:0000313" key="1">
    <source>
        <dbReference type="EMBL" id="SVD12497.1"/>
    </source>
</evidence>
<proteinExistence type="predicted"/>
<protein>
    <recommendedName>
        <fullName evidence="2">Amine oxidase domain-containing protein</fullName>
    </recommendedName>
</protein>
<organism evidence="1">
    <name type="scientific">marine metagenome</name>
    <dbReference type="NCBI Taxonomy" id="408172"/>
    <lineage>
        <taxon>unclassified sequences</taxon>
        <taxon>metagenomes</taxon>
        <taxon>ecological metagenomes</taxon>
    </lineage>
</organism>
<dbReference type="EMBL" id="UINC01131038">
    <property type="protein sequence ID" value="SVD12497.1"/>
    <property type="molecule type" value="Genomic_DNA"/>
</dbReference>
<gene>
    <name evidence="1" type="ORF">METZ01_LOCUS365351</name>
</gene>
<dbReference type="InterPro" id="IPR036188">
    <property type="entry name" value="FAD/NAD-bd_sf"/>
</dbReference>
<feature type="non-terminal residue" evidence="1">
    <location>
        <position position="1"/>
    </location>
</feature>
<reference evidence="1" key="1">
    <citation type="submission" date="2018-05" db="EMBL/GenBank/DDBJ databases">
        <authorList>
            <person name="Lanie J.A."/>
            <person name="Ng W.-L."/>
            <person name="Kazmierczak K.M."/>
            <person name="Andrzejewski T.M."/>
            <person name="Davidsen T.M."/>
            <person name="Wayne K.J."/>
            <person name="Tettelin H."/>
            <person name="Glass J.I."/>
            <person name="Rusch D."/>
            <person name="Podicherti R."/>
            <person name="Tsui H.-C.T."/>
            <person name="Winkler M.E."/>
        </authorList>
    </citation>
    <scope>NUCLEOTIDE SEQUENCE</scope>
</reference>
<name>A0A382STG0_9ZZZZ</name>
<feature type="non-terminal residue" evidence="1">
    <location>
        <position position="308"/>
    </location>
</feature>
<dbReference type="Pfam" id="PF13450">
    <property type="entry name" value="NAD_binding_8"/>
    <property type="match status" value="1"/>
</dbReference>
<dbReference type="Gene3D" id="3.50.50.60">
    <property type="entry name" value="FAD/NAD(P)-binding domain"/>
    <property type="match status" value="1"/>
</dbReference>
<dbReference type="SUPFAM" id="SSF51905">
    <property type="entry name" value="FAD/NAD(P)-binding domain"/>
    <property type="match status" value="2"/>
</dbReference>
<evidence type="ECO:0008006" key="2">
    <source>
        <dbReference type="Google" id="ProtNLM"/>
    </source>
</evidence>
<dbReference type="AlphaFoldDB" id="A0A382STG0"/>
<sequence length="308" mass="33841">GMRGSHKGSFEVAHALAWAGEKPAKYEKLDEEYDLVIVGAGISGLATAWFYQKKMGSDARILLLDNHDDFGGHAKRNEFHQDGRLLLGIGGSVNLENPKNYSAESKGLLQDLGIDLDAMRDNINDDQYALANPASNHALALPGPNGHVTVKANWTLLFLGEGDIETAIKSLPLPVIEQEKLIEFLSGERDYLDDLSLREKYNYVQTVSYSRFLSERVGLDEETSSIFYAMVKLIYCVDGKNVSVLEAILLGAPGMQGMGRLAKFIQNLFSLSIDNNESLYFPDGNASIPRLLVKKLIPAVTSGEANFN</sequence>
<accession>A0A382STG0</accession>